<feature type="region of interest" description="Disordered" evidence="5">
    <location>
        <begin position="1"/>
        <end position="29"/>
    </location>
</feature>
<keyword evidence="3 6" id="KW-1133">Transmembrane helix</keyword>
<organism evidence="7 8">
    <name type="scientific">Gracilariopsis chorda</name>
    <dbReference type="NCBI Taxonomy" id="448386"/>
    <lineage>
        <taxon>Eukaryota</taxon>
        <taxon>Rhodophyta</taxon>
        <taxon>Florideophyceae</taxon>
        <taxon>Rhodymeniophycidae</taxon>
        <taxon>Gracilariales</taxon>
        <taxon>Gracilariaceae</taxon>
        <taxon>Gracilariopsis</taxon>
    </lineage>
</organism>
<comment type="caution">
    <text evidence="7">The sequence shown here is derived from an EMBL/GenBank/DDBJ whole genome shotgun (WGS) entry which is preliminary data.</text>
</comment>
<keyword evidence="2 6" id="KW-0812">Transmembrane</keyword>
<comment type="subcellular location">
    <subcellularLocation>
        <location evidence="1">Membrane</location>
        <topology evidence="1">Multi-pass membrane protein</topology>
    </subcellularLocation>
</comment>
<dbReference type="Proteomes" id="UP000247409">
    <property type="component" value="Unassembled WGS sequence"/>
</dbReference>
<feature type="transmembrane region" description="Helical" evidence="6">
    <location>
        <begin position="166"/>
        <end position="183"/>
    </location>
</feature>
<evidence type="ECO:0000256" key="3">
    <source>
        <dbReference type="ARBA" id="ARBA00022989"/>
    </source>
</evidence>
<evidence type="ECO:0000313" key="7">
    <source>
        <dbReference type="EMBL" id="PXF42677.1"/>
    </source>
</evidence>
<evidence type="ECO:0000256" key="6">
    <source>
        <dbReference type="SAM" id="Phobius"/>
    </source>
</evidence>
<name>A0A2V3IKT1_9FLOR</name>
<evidence type="ECO:0000256" key="4">
    <source>
        <dbReference type="ARBA" id="ARBA00023136"/>
    </source>
</evidence>
<feature type="transmembrane region" description="Helical" evidence="6">
    <location>
        <begin position="234"/>
        <end position="252"/>
    </location>
</feature>
<feature type="transmembrane region" description="Helical" evidence="6">
    <location>
        <begin position="39"/>
        <end position="63"/>
    </location>
</feature>
<feature type="transmembrane region" description="Helical" evidence="6">
    <location>
        <begin position="318"/>
        <end position="337"/>
    </location>
</feature>
<reference evidence="7 8" key="1">
    <citation type="journal article" date="2018" name="Mol. Biol. Evol.">
        <title>Analysis of the draft genome of the red seaweed Gracilariopsis chorda provides insights into genome size evolution in Rhodophyta.</title>
        <authorList>
            <person name="Lee J."/>
            <person name="Yang E.C."/>
            <person name="Graf L."/>
            <person name="Yang J.H."/>
            <person name="Qiu H."/>
            <person name="Zel Zion U."/>
            <person name="Chan C.X."/>
            <person name="Stephens T.G."/>
            <person name="Weber A.P.M."/>
            <person name="Boo G.H."/>
            <person name="Boo S.M."/>
            <person name="Kim K.M."/>
            <person name="Shin Y."/>
            <person name="Jung M."/>
            <person name="Lee S.J."/>
            <person name="Yim H.S."/>
            <person name="Lee J.H."/>
            <person name="Bhattacharya D."/>
            <person name="Yoon H.S."/>
        </authorList>
    </citation>
    <scope>NUCLEOTIDE SEQUENCE [LARGE SCALE GENOMIC DNA]</scope>
    <source>
        <strain evidence="7 8">SKKU-2015</strain>
        <tissue evidence="7">Whole body</tissue>
    </source>
</reference>
<dbReference type="PANTHER" id="PTHR10231">
    <property type="entry name" value="NUCLEOTIDE-SUGAR TRANSMEMBRANE TRANSPORTER"/>
    <property type="match status" value="1"/>
</dbReference>
<dbReference type="GO" id="GO:0015165">
    <property type="term" value="F:pyrimidine nucleotide-sugar transmembrane transporter activity"/>
    <property type="evidence" value="ECO:0007669"/>
    <property type="project" value="InterPro"/>
</dbReference>
<accession>A0A2V3IKT1</accession>
<gene>
    <name evidence="7" type="ORF">BWQ96_07620</name>
</gene>
<dbReference type="GO" id="GO:0000139">
    <property type="term" value="C:Golgi membrane"/>
    <property type="evidence" value="ECO:0007669"/>
    <property type="project" value="InterPro"/>
</dbReference>
<keyword evidence="4 6" id="KW-0472">Membrane</keyword>
<sequence>MSRPSSRSSSRVAIRFTSPSPPPPLPPPKSKASSVSYALHVKVAACVSLIGVQLFASIVLKLATTNEGYDFSPQSSLVLSEFIKMVLSALYVLRESRSFSESMKQQSDVRLVLHLGGLAALYCFNNGLMFWLFARADPGSITLVKSGATVVSAVLLYFVRGLRLSACRWMVIVVQMLALVVAQYDGCAGQAHLSSRVYCVLVLSLLNSSVANVWNEQVVKQFEGSSLGVKNVYLYLFGAALNVVAFVCTRLSDHKTPRFWQGYSLMAMCVVCSNAFMGIAINCVYKYADALIKNIATSTTTVILVVLSAVLFRGRSNVMVFLGAGIVVVGTYLYFSLGVTEQRLQRLQQGFHRLKSGGESSDDS</sequence>
<feature type="transmembrane region" description="Helical" evidence="6">
    <location>
        <begin position="291"/>
        <end position="312"/>
    </location>
</feature>
<proteinExistence type="predicted"/>
<evidence type="ECO:0000313" key="8">
    <source>
        <dbReference type="Proteomes" id="UP000247409"/>
    </source>
</evidence>
<dbReference type="InterPro" id="IPR007271">
    <property type="entry name" value="Nuc_sug_transpt"/>
</dbReference>
<dbReference type="EMBL" id="NBIV01000154">
    <property type="protein sequence ID" value="PXF42677.1"/>
    <property type="molecule type" value="Genomic_DNA"/>
</dbReference>
<evidence type="ECO:0000256" key="5">
    <source>
        <dbReference type="SAM" id="MobiDB-lite"/>
    </source>
</evidence>
<feature type="transmembrane region" description="Helical" evidence="6">
    <location>
        <begin position="195"/>
        <end position="214"/>
    </location>
</feature>
<feature type="transmembrane region" description="Helical" evidence="6">
    <location>
        <begin position="140"/>
        <end position="159"/>
    </location>
</feature>
<feature type="transmembrane region" description="Helical" evidence="6">
    <location>
        <begin position="113"/>
        <end position="134"/>
    </location>
</feature>
<evidence type="ECO:0000256" key="2">
    <source>
        <dbReference type="ARBA" id="ARBA00022692"/>
    </source>
</evidence>
<feature type="transmembrane region" description="Helical" evidence="6">
    <location>
        <begin position="75"/>
        <end position="93"/>
    </location>
</feature>
<feature type="transmembrane region" description="Helical" evidence="6">
    <location>
        <begin position="264"/>
        <end position="284"/>
    </location>
</feature>
<protein>
    <submittedName>
        <fullName evidence="7">CMP-sialic acid transporter 4</fullName>
    </submittedName>
</protein>
<feature type="compositionally biased region" description="Pro residues" evidence="5">
    <location>
        <begin position="19"/>
        <end position="29"/>
    </location>
</feature>
<keyword evidence="8" id="KW-1185">Reference proteome</keyword>
<dbReference type="Pfam" id="PF04142">
    <property type="entry name" value="Nuc_sug_transp"/>
    <property type="match status" value="1"/>
</dbReference>
<dbReference type="STRING" id="448386.A0A2V3IKT1"/>
<evidence type="ECO:0000256" key="1">
    <source>
        <dbReference type="ARBA" id="ARBA00004141"/>
    </source>
</evidence>
<dbReference type="OrthoDB" id="408493at2759"/>
<feature type="compositionally biased region" description="Low complexity" evidence="5">
    <location>
        <begin position="1"/>
        <end position="11"/>
    </location>
</feature>
<dbReference type="AlphaFoldDB" id="A0A2V3IKT1"/>